<comment type="caution">
    <text evidence="1">The sequence shown here is derived from an EMBL/GenBank/DDBJ whole genome shotgun (WGS) entry which is preliminary data.</text>
</comment>
<organism evidence="1 2">
    <name type="scientific">Colletotrichum kahawae</name>
    <name type="common">Coffee berry disease fungus</name>
    <dbReference type="NCBI Taxonomy" id="34407"/>
    <lineage>
        <taxon>Eukaryota</taxon>
        <taxon>Fungi</taxon>
        <taxon>Dikarya</taxon>
        <taxon>Ascomycota</taxon>
        <taxon>Pezizomycotina</taxon>
        <taxon>Sordariomycetes</taxon>
        <taxon>Hypocreomycetidae</taxon>
        <taxon>Glomerellales</taxon>
        <taxon>Glomerellaceae</taxon>
        <taxon>Colletotrichum</taxon>
        <taxon>Colletotrichum gloeosporioides species complex</taxon>
    </lineage>
</organism>
<evidence type="ECO:0000313" key="1">
    <source>
        <dbReference type="EMBL" id="KAK2770863.1"/>
    </source>
</evidence>
<keyword evidence="2" id="KW-1185">Reference proteome</keyword>
<name>A0AAD9YPC5_COLKA</name>
<accession>A0AAD9YPC5</accession>
<evidence type="ECO:0000313" key="2">
    <source>
        <dbReference type="Proteomes" id="UP001281614"/>
    </source>
</evidence>
<dbReference type="EMBL" id="VYYT01000090">
    <property type="protein sequence ID" value="KAK2770863.1"/>
    <property type="molecule type" value="Genomic_DNA"/>
</dbReference>
<gene>
    <name evidence="1" type="ORF">CKAH01_04370</name>
</gene>
<sequence length="91" mass="10073">MCELHLYRCPNCGARWESHKKLASCESSDPTSRCPESLCMYVGNPKKPGRSECEACTRVREALEAFDDDAYFCSGYGGAWPGDYSTCSSGR</sequence>
<protein>
    <submittedName>
        <fullName evidence="1">Uncharacterized protein</fullName>
    </submittedName>
</protein>
<proteinExistence type="predicted"/>
<dbReference type="Proteomes" id="UP001281614">
    <property type="component" value="Unassembled WGS sequence"/>
</dbReference>
<reference evidence="1" key="1">
    <citation type="submission" date="2023-02" db="EMBL/GenBank/DDBJ databases">
        <title>Colletotrichum kahawae CIFC_Que2 genome sequencing and assembly.</title>
        <authorList>
            <person name="Baroncelli R."/>
        </authorList>
    </citation>
    <scope>NUCLEOTIDE SEQUENCE</scope>
    <source>
        <strain evidence="1">CIFC_Que2</strain>
    </source>
</reference>
<dbReference type="AlphaFoldDB" id="A0AAD9YPC5"/>